<comment type="caution">
    <text evidence="1">The sequence shown here is derived from an EMBL/GenBank/DDBJ whole genome shotgun (WGS) entry which is preliminary data.</text>
</comment>
<proteinExistence type="predicted"/>
<evidence type="ECO:0000313" key="2">
    <source>
        <dbReference type="Proteomes" id="UP000789525"/>
    </source>
</evidence>
<feature type="non-terminal residue" evidence="1">
    <location>
        <position position="150"/>
    </location>
</feature>
<name>A0ACA9P8Y8_9GLOM</name>
<accession>A0ACA9P8Y8</accession>
<gene>
    <name evidence="1" type="ORF">ACOLOM_LOCUS9912</name>
</gene>
<dbReference type="EMBL" id="CAJVPT010030064">
    <property type="protein sequence ID" value="CAG8693040.1"/>
    <property type="molecule type" value="Genomic_DNA"/>
</dbReference>
<sequence>MSDNHIVSKYKLICDTYRIRRSLTDQPTSNVPLWLFRIFCREIRDIDVFDLKIVIIARNIGLTKKLYPTSYSRAISRRIWRRLSTDERAVYLELAKKENNRRSIRSRRIHEFEKMSQAMTSNEMMNFCGSHAFNECPDVVPAVPENNILT</sequence>
<reference evidence="1" key="1">
    <citation type="submission" date="2021-06" db="EMBL/GenBank/DDBJ databases">
        <authorList>
            <person name="Kallberg Y."/>
            <person name="Tangrot J."/>
            <person name="Rosling A."/>
        </authorList>
    </citation>
    <scope>NUCLEOTIDE SEQUENCE</scope>
    <source>
        <strain evidence="1">CL356</strain>
    </source>
</reference>
<keyword evidence="2" id="KW-1185">Reference proteome</keyword>
<organism evidence="1 2">
    <name type="scientific">Acaulospora colombiana</name>
    <dbReference type="NCBI Taxonomy" id="27376"/>
    <lineage>
        <taxon>Eukaryota</taxon>
        <taxon>Fungi</taxon>
        <taxon>Fungi incertae sedis</taxon>
        <taxon>Mucoromycota</taxon>
        <taxon>Glomeromycotina</taxon>
        <taxon>Glomeromycetes</taxon>
        <taxon>Diversisporales</taxon>
        <taxon>Acaulosporaceae</taxon>
        <taxon>Acaulospora</taxon>
    </lineage>
</organism>
<dbReference type="Proteomes" id="UP000789525">
    <property type="component" value="Unassembled WGS sequence"/>
</dbReference>
<protein>
    <submittedName>
        <fullName evidence="1">14863_t:CDS:1</fullName>
    </submittedName>
</protein>
<evidence type="ECO:0000313" key="1">
    <source>
        <dbReference type="EMBL" id="CAG8693040.1"/>
    </source>
</evidence>